<dbReference type="EMBL" id="JAMFTS010000004">
    <property type="protein sequence ID" value="KAJ4757396.1"/>
    <property type="molecule type" value="Genomic_DNA"/>
</dbReference>
<evidence type="ECO:0000256" key="1">
    <source>
        <dbReference type="SAM" id="MobiDB-lite"/>
    </source>
</evidence>
<keyword evidence="3" id="KW-1185">Reference proteome</keyword>
<sequence length="635" mass="71213">MALLCFLFDLRNIPPPLLRTLKLCLLQLANYYAISQEKRTDSYSSSTSLPDRLALAYIHRIKHSPSSELKIAYTPRDKFSLRDFHHAVNNLPQDGFSHELGDLNTTAADQDVLWGNLFSNKALYTWSSDDVSKKVIAICMSPYNDIKALRRSLMDAADQCISVEFVILESAYILPDDRNKEFFDKLCDLENCVIREYIPDTPLLHGLFKRWLEELEGDVEEPLQAVFHFKNAMFGSANQISCNLVATTNSIMDGFMPCQACRCHGVLTSTSTSSGKKKKWCQVSGHELEFSDIIENSIRIGKDNILFLPSFDGDTSVQRVSLPISFNVMERTNLASLDEGVIMGASYRVYPSSSEDDMGLDVSNAPDQNIQIFKGLCRALFNLDQALVCSSTCNTETMRDASFLCYYLLLPSQCGQMLLRRLAGSEEILPMPNMGAICDSAALKEMESCIQASLSKIAVKDYNPLDHERGFHTKLNGLVKESLQLRSIAPICPKTTLKPDIPKSIPSPMPKISTRKENRTPVCVSEEWEQLVILDDSESTKSPSVNLRLKSDAMSCKFLSQSKPVDEKTTKILERLEPPKPKRQHKKDASAVLVNGVAGQMKRPLLPFDSNANLNLTQSQPLRPDFQKRKKKPKA</sequence>
<evidence type="ECO:0000313" key="3">
    <source>
        <dbReference type="Proteomes" id="UP001140206"/>
    </source>
</evidence>
<dbReference type="PANTHER" id="PTHR38390">
    <property type="entry name" value="OS01G0103900 PROTEIN"/>
    <property type="match status" value="1"/>
</dbReference>
<name>A0AAV8CQB3_9POAL</name>
<feature type="compositionally biased region" description="Polar residues" evidence="1">
    <location>
        <begin position="610"/>
        <end position="621"/>
    </location>
</feature>
<evidence type="ECO:0000313" key="2">
    <source>
        <dbReference type="EMBL" id="KAJ4757396.1"/>
    </source>
</evidence>
<comment type="caution">
    <text evidence="2">The sequence shown here is derived from an EMBL/GenBank/DDBJ whole genome shotgun (WGS) entry which is preliminary data.</text>
</comment>
<protein>
    <submittedName>
        <fullName evidence="2">Uncharacterized protein</fullName>
    </submittedName>
</protein>
<gene>
    <name evidence="2" type="ORF">LUZ62_067771</name>
</gene>
<organism evidence="2 3">
    <name type="scientific">Rhynchospora pubera</name>
    <dbReference type="NCBI Taxonomy" id="906938"/>
    <lineage>
        <taxon>Eukaryota</taxon>
        <taxon>Viridiplantae</taxon>
        <taxon>Streptophyta</taxon>
        <taxon>Embryophyta</taxon>
        <taxon>Tracheophyta</taxon>
        <taxon>Spermatophyta</taxon>
        <taxon>Magnoliopsida</taxon>
        <taxon>Liliopsida</taxon>
        <taxon>Poales</taxon>
        <taxon>Cyperaceae</taxon>
        <taxon>Cyperoideae</taxon>
        <taxon>Rhynchosporeae</taxon>
        <taxon>Rhynchospora</taxon>
    </lineage>
</organism>
<feature type="region of interest" description="Disordered" evidence="1">
    <location>
        <begin position="604"/>
        <end position="635"/>
    </location>
</feature>
<proteinExistence type="predicted"/>
<accession>A0AAV8CQB3</accession>
<dbReference type="Proteomes" id="UP001140206">
    <property type="component" value="Chromosome 4"/>
</dbReference>
<dbReference type="PANTHER" id="PTHR38390:SF2">
    <property type="entry name" value="OS01G0103900 PROTEIN"/>
    <property type="match status" value="1"/>
</dbReference>
<feature type="region of interest" description="Disordered" evidence="1">
    <location>
        <begin position="499"/>
        <end position="518"/>
    </location>
</feature>
<dbReference type="AlphaFoldDB" id="A0AAV8CQB3"/>
<feature type="compositionally biased region" description="Low complexity" evidence="1">
    <location>
        <begin position="499"/>
        <end position="512"/>
    </location>
</feature>
<reference evidence="2" key="1">
    <citation type="submission" date="2022-08" db="EMBL/GenBank/DDBJ databases">
        <authorList>
            <person name="Marques A."/>
        </authorList>
    </citation>
    <scope>NUCLEOTIDE SEQUENCE</scope>
    <source>
        <strain evidence="2">RhyPub2mFocal</strain>
        <tissue evidence="2">Leaves</tissue>
    </source>
</reference>